<evidence type="ECO:0000313" key="2">
    <source>
        <dbReference type="EMBL" id="OHA20426.1"/>
    </source>
</evidence>
<feature type="domain" description="SIS" evidence="1">
    <location>
        <begin position="32"/>
        <end position="187"/>
    </location>
</feature>
<dbReference type="GO" id="GO:1901135">
    <property type="term" value="P:carbohydrate derivative metabolic process"/>
    <property type="evidence" value="ECO:0007669"/>
    <property type="project" value="InterPro"/>
</dbReference>
<dbReference type="AlphaFoldDB" id="A0A1G2M940"/>
<reference evidence="2 3" key="1">
    <citation type="journal article" date="2016" name="Nat. Commun.">
        <title>Thousands of microbial genomes shed light on interconnected biogeochemical processes in an aquifer system.</title>
        <authorList>
            <person name="Anantharaman K."/>
            <person name="Brown C.T."/>
            <person name="Hug L.A."/>
            <person name="Sharon I."/>
            <person name="Castelle C.J."/>
            <person name="Probst A.J."/>
            <person name="Thomas B.C."/>
            <person name="Singh A."/>
            <person name="Wilkins M.J."/>
            <person name="Karaoz U."/>
            <person name="Brodie E.L."/>
            <person name="Williams K.H."/>
            <person name="Hubbard S.S."/>
            <person name="Banfield J.F."/>
        </authorList>
    </citation>
    <scope>NUCLEOTIDE SEQUENCE [LARGE SCALE GENOMIC DNA]</scope>
</reference>
<dbReference type="SUPFAM" id="SSF53697">
    <property type="entry name" value="SIS domain"/>
    <property type="match status" value="1"/>
</dbReference>
<proteinExistence type="predicted"/>
<dbReference type="Proteomes" id="UP000178121">
    <property type="component" value="Unassembled WGS sequence"/>
</dbReference>
<dbReference type="InterPro" id="IPR035461">
    <property type="entry name" value="GmhA/DiaA"/>
</dbReference>
<evidence type="ECO:0000313" key="3">
    <source>
        <dbReference type="Proteomes" id="UP000178121"/>
    </source>
</evidence>
<evidence type="ECO:0000259" key="1">
    <source>
        <dbReference type="PROSITE" id="PS51464"/>
    </source>
</evidence>
<dbReference type="InterPro" id="IPR046348">
    <property type="entry name" value="SIS_dom_sf"/>
</dbReference>
<sequence>MRQYLADIGALIETSRKDSKLQKSVGEAISLISKCFSGGGKLLIAGNGGSAADAEHFATEFVGRFMEERKARPAIALSSSSSMLTAWSNDYCFEDVFARQLEAFGKPEDIFIGISTSGNSKNLILAVEKAKILGLKSICLLGNSGGALRDMADVTIAIAERRTPHVQELQIALIHVICQEVEKAFAE</sequence>
<dbReference type="EMBL" id="MHRI01000030">
    <property type="protein sequence ID" value="OHA20426.1"/>
    <property type="molecule type" value="Genomic_DNA"/>
</dbReference>
<protein>
    <recommendedName>
        <fullName evidence="1">SIS domain-containing protein</fullName>
    </recommendedName>
</protein>
<dbReference type="InterPro" id="IPR050099">
    <property type="entry name" value="SIS_GmhA/DiaA_subfam"/>
</dbReference>
<organism evidence="2 3">
    <name type="scientific">Candidatus Taylorbacteria bacterium RIFCSPHIGHO2_01_FULL_51_15</name>
    <dbReference type="NCBI Taxonomy" id="1802304"/>
    <lineage>
        <taxon>Bacteria</taxon>
        <taxon>Candidatus Tayloriibacteriota</taxon>
    </lineage>
</organism>
<dbReference type="Pfam" id="PF13580">
    <property type="entry name" value="SIS_2"/>
    <property type="match status" value="1"/>
</dbReference>
<name>A0A1G2M940_9BACT</name>
<dbReference type="Gene3D" id="3.40.50.10490">
    <property type="entry name" value="Glucose-6-phosphate isomerase like protein, domain 1"/>
    <property type="match status" value="1"/>
</dbReference>
<accession>A0A1G2M940</accession>
<dbReference type="GO" id="GO:0097367">
    <property type="term" value="F:carbohydrate derivative binding"/>
    <property type="evidence" value="ECO:0007669"/>
    <property type="project" value="InterPro"/>
</dbReference>
<comment type="caution">
    <text evidence="2">The sequence shown here is derived from an EMBL/GenBank/DDBJ whole genome shotgun (WGS) entry which is preliminary data.</text>
</comment>
<dbReference type="PROSITE" id="PS51464">
    <property type="entry name" value="SIS"/>
    <property type="match status" value="1"/>
</dbReference>
<dbReference type="CDD" id="cd05006">
    <property type="entry name" value="SIS_GmhA"/>
    <property type="match status" value="1"/>
</dbReference>
<dbReference type="InterPro" id="IPR001347">
    <property type="entry name" value="SIS_dom"/>
</dbReference>
<gene>
    <name evidence="2" type="ORF">A2849_01310</name>
</gene>
<dbReference type="PANTHER" id="PTHR30390">
    <property type="entry name" value="SEDOHEPTULOSE 7-PHOSPHATE ISOMERASE / DNAA INITIATOR-ASSOCIATING FACTOR FOR REPLICATION INITIATION"/>
    <property type="match status" value="1"/>
</dbReference>